<reference evidence="1 2" key="2">
    <citation type="submission" date="2017-09" db="EMBL/GenBank/DDBJ databases">
        <title>Extensive intraspecific genome diversity in a model arbuscular mycorrhizal fungus.</title>
        <authorList>
            <person name="Chen E.C."/>
            <person name="Morin E."/>
            <person name="Beaudet D."/>
            <person name="Noel J."/>
            <person name="Ndikumana S."/>
            <person name="Charron P."/>
            <person name="St-Onge C."/>
            <person name="Giorgi J."/>
            <person name="Grigoriev I.V."/>
            <person name="Roux C."/>
            <person name="Martin F.M."/>
            <person name="Corradi N."/>
        </authorList>
    </citation>
    <scope>NUCLEOTIDE SEQUENCE [LARGE SCALE GENOMIC DNA]</scope>
    <source>
        <strain evidence="1 2">A5</strain>
    </source>
</reference>
<accession>A0A2N0NGW4</accession>
<dbReference type="EMBL" id="LLXJ01007173">
    <property type="protein sequence ID" value="PKB93827.1"/>
    <property type="molecule type" value="Genomic_DNA"/>
</dbReference>
<dbReference type="Proteomes" id="UP000232722">
    <property type="component" value="Unassembled WGS sequence"/>
</dbReference>
<evidence type="ECO:0000313" key="2">
    <source>
        <dbReference type="Proteomes" id="UP000232722"/>
    </source>
</evidence>
<proteinExistence type="predicted"/>
<dbReference type="VEuPathDB" id="FungiDB:RhiirA1_475113"/>
<dbReference type="AlphaFoldDB" id="A0A2N0NGW4"/>
<dbReference type="VEuPathDB" id="FungiDB:FUN_009056"/>
<comment type="caution">
    <text evidence="1">The sequence shown here is derived from an EMBL/GenBank/DDBJ whole genome shotgun (WGS) entry which is preliminary data.</text>
</comment>
<reference evidence="1 2" key="1">
    <citation type="submission" date="2016-04" db="EMBL/GenBank/DDBJ databases">
        <title>Genome analyses suggest a sexual origin of heterokaryosis in a supposedly ancient asexual fungus.</title>
        <authorList>
            <person name="Ropars J."/>
            <person name="Sedzielewska K."/>
            <person name="Noel J."/>
            <person name="Charron P."/>
            <person name="Farinelli L."/>
            <person name="Marton T."/>
            <person name="Kruger M."/>
            <person name="Pelin A."/>
            <person name="Brachmann A."/>
            <person name="Corradi N."/>
        </authorList>
    </citation>
    <scope>NUCLEOTIDE SEQUENCE [LARGE SCALE GENOMIC DNA]</scope>
    <source>
        <strain evidence="1 2">A5</strain>
    </source>
</reference>
<name>A0A2N0NGW4_9GLOM</name>
<organism evidence="1 2">
    <name type="scientific">Rhizophagus irregularis</name>
    <dbReference type="NCBI Taxonomy" id="588596"/>
    <lineage>
        <taxon>Eukaryota</taxon>
        <taxon>Fungi</taxon>
        <taxon>Fungi incertae sedis</taxon>
        <taxon>Mucoromycota</taxon>
        <taxon>Glomeromycotina</taxon>
        <taxon>Glomeromycetes</taxon>
        <taxon>Glomerales</taxon>
        <taxon>Glomeraceae</taxon>
        <taxon>Rhizophagus</taxon>
    </lineage>
</organism>
<evidence type="ECO:0000313" key="1">
    <source>
        <dbReference type="EMBL" id="PKB93827.1"/>
    </source>
</evidence>
<gene>
    <name evidence="1" type="ORF">RhiirA5_440224</name>
</gene>
<protein>
    <submittedName>
        <fullName evidence="1">Uncharacterized protein</fullName>
    </submittedName>
</protein>
<dbReference type="VEuPathDB" id="FungiDB:RhiirFUN_004111"/>
<sequence>MDLDIAVWLTKYSEIGSTRRELDDSLYIYLNFLNTILELKNMALKISHKKSEVMEDMQEIKLPALKKELIKCKDSIEEIVIKLDNMLVEKYCLRWNHIPIERAYKEWFKEINNNITKIDIILLDYLKDCFIEMNEANILINWKETFKLINNEIIISKNTTNREDAGIRTWRIKNFLKILPTYETLWKRGVFGIPNSKCPRCSIEDETWKHIWTCDSNNFITEMNIFNSSVNQVLLDNQDMLEDDISRKEFIDTLLNIASSRSFIMTTEGIIREVTRGLINEKWLNSYNTVKERKLVLLILNEYLNEVHKKIWIERCNETIELEKQMGIFKNIKRKRIKSNDDGNTLDVEKLEKTKNSKKIRKLLKTDLEEQTKNDVFRLGDHNRFKIASQVISNLVNT</sequence>